<sequence length="381" mass="40136">MSLDLRSKSAIAGVGLYGLGEAPGETHMEIMARAVKSALDEAGLALSDVDGLFTTNMNNLLAGPSVAEYLGIVPRVTDATNFGGSAFVAYLQSATMAIATGLCDVALICYGSNQRTASGKLHSPVEPQAYEAPYKPRNPITAYALATARHMYDYGTTRRDLAEVAVSMRDWAQLNPDAFLRDPLSVDEVLSARMVADPLSVRDCCLVTDGGGAVVLVAAERARSLPKTPVYVRGFGVAHTHKSIMEMPDLTVSPAALSGPLAFEMAGVTPADIDIVELYDAFTINPILFMEDLGFCAKGQGGRLFAEGHTRPGGRIPVNTNGGGLSCTHPGMYGIFTIVEAVQQLRGEANQRQVSDCTLALVHGNGGTLASQATGILGLER</sequence>
<dbReference type="SUPFAM" id="SSF53901">
    <property type="entry name" value="Thiolase-like"/>
    <property type="match status" value="2"/>
</dbReference>
<organism evidence="2 3">
    <name type="scientific">Pararhodobacter zhoushanensis</name>
    <dbReference type="NCBI Taxonomy" id="2479545"/>
    <lineage>
        <taxon>Bacteria</taxon>
        <taxon>Pseudomonadati</taxon>
        <taxon>Pseudomonadota</taxon>
        <taxon>Alphaproteobacteria</taxon>
        <taxon>Rhodobacterales</taxon>
        <taxon>Paracoccaceae</taxon>
        <taxon>Pararhodobacter</taxon>
    </lineage>
</organism>
<dbReference type="Proteomes" id="UP001208938">
    <property type="component" value="Unassembled WGS sequence"/>
</dbReference>
<dbReference type="EMBL" id="JAPDFL010000002">
    <property type="protein sequence ID" value="MCW1934988.1"/>
    <property type="molecule type" value="Genomic_DNA"/>
</dbReference>
<dbReference type="InterPro" id="IPR002155">
    <property type="entry name" value="Thiolase"/>
</dbReference>
<evidence type="ECO:0000313" key="3">
    <source>
        <dbReference type="Proteomes" id="UP001208938"/>
    </source>
</evidence>
<evidence type="ECO:0000259" key="1">
    <source>
        <dbReference type="Pfam" id="PF22691"/>
    </source>
</evidence>
<comment type="caution">
    <text evidence="2">The sequence shown here is derived from an EMBL/GenBank/DDBJ whole genome shotgun (WGS) entry which is preliminary data.</text>
</comment>
<dbReference type="InterPro" id="IPR055140">
    <property type="entry name" value="Thiolase_C_2"/>
</dbReference>
<accession>A0ABT3H5A0</accession>
<dbReference type="InterPro" id="IPR016039">
    <property type="entry name" value="Thiolase-like"/>
</dbReference>
<reference evidence="2 3" key="1">
    <citation type="submission" date="2022-10" db="EMBL/GenBank/DDBJ databases">
        <title>Pararhodobacter sp. nov., isolated from marine algae.</title>
        <authorList>
            <person name="Choi B.J."/>
            <person name="Kim J.M."/>
            <person name="Lee J.K."/>
            <person name="Choi D.G."/>
            <person name="Jeon C.O."/>
        </authorList>
    </citation>
    <scope>NUCLEOTIDE SEQUENCE [LARGE SCALE GENOMIC DNA]</scope>
    <source>
        <strain evidence="2 3">ZQ420</strain>
    </source>
</reference>
<keyword evidence="3" id="KW-1185">Reference proteome</keyword>
<name>A0ABT3H5A0_9RHOB</name>
<dbReference type="Gene3D" id="3.40.47.10">
    <property type="match status" value="1"/>
</dbReference>
<dbReference type="PANTHER" id="PTHR42870:SF1">
    <property type="entry name" value="NON-SPECIFIC LIPID-TRANSFER PROTEIN-LIKE 2"/>
    <property type="match status" value="1"/>
</dbReference>
<protein>
    <submittedName>
        <fullName evidence="2">Acetyl-CoA acetyltransferase</fullName>
    </submittedName>
</protein>
<proteinExistence type="predicted"/>
<evidence type="ECO:0000313" key="2">
    <source>
        <dbReference type="EMBL" id="MCW1934988.1"/>
    </source>
</evidence>
<gene>
    <name evidence="2" type="ORF">OKW52_22715</name>
</gene>
<dbReference type="Pfam" id="PF22691">
    <property type="entry name" value="Thiolase_C_1"/>
    <property type="match status" value="1"/>
</dbReference>
<dbReference type="NCBIfam" id="NF004811">
    <property type="entry name" value="PRK06158.1"/>
    <property type="match status" value="1"/>
</dbReference>
<dbReference type="CDD" id="cd00829">
    <property type="entry name" value="SCP-x_thiolase"/>
    <property type="match status" value="1"/>
</dbReference>
<dbReference type="RefSeq" id="WP_264507873.1">
    <property type="nucleotide sequence ID" value="NZ_JAPDFL010000002.1"/>
</dbReference>
<dbReference type="PANTHER" id="PTHR42870">
    <property type="entry name" value="ACETYL-COA C-ACETYLTRANSFERASE"/>
    <property type="match status" value="1"/>
</dbReference>
<dbReference type="PIRSF" id="PIRSF000429">
    <property type="entry name" value="Ac-CoA_Ac_transf"/>
    <property type="match status" value="1"/>
</dbReference>
<feature type="domain" description="Thiolase C-terminal" evidence="1">
    <location>
        <begin position="236"/>
        <end position="378"/>
    </location>
</feature>